<keyword evidence="1" id="KW-1185">Reference proteome</keyword>
<dbReference type="CTD" id="55142"/>
<dbReference type="GO" id="GO:0051225">
    <property type="term" value="P:spindle assembly"/>
    <property type="evidence" value="ECO:0007669"/>
    <property type="project" value="InterPro"/>
</dbReference>
<dbReference type="GO" id="GO:0005813">
    <property type="term" value="C:centrosome"/>
    <property type="evidence" value="ECO:0007669"/>
    <property type="project" value="TreeGrafter"/>
</dbReference>
<proteinExistence type="predicted"/>
<dbReference type="OrthoDB" id="2436605at2759"/>
<dbReference type="GO" id="GO:0007098">
    <property type="term" value="P:centrosome cycle"/>
    <property type="evidence" value="ECO:0007669"/>
    <property type="project" value="TreeGrafter"/>
</dbReference>
<accession>A0A1S3ENH2</accession>
<dbReference type="RefSeq" id="XP_012865510.1">
    <property type="nucleotide sequence ID" value="XM_013010056.1"/>
</dbReference>
<name>A0A1S3ENH2_DIPOR</name>
<sequence>MAVPNPWDPACASNAAGLLLNQLVTSGMVTEEMLNMSKKTAPCFENFSRLQQINNIQAEIYQKSLEIELLELEKESADVIHPFYLNTWYVCWNWL</sequence>
<gene>
    <name evidence="2" type="primary">Haus2</name>
</gene>
<evidence type="ECO:0000313" key="1">
    <source>
        <dbReference type="Proteomes" id="UP000081671"/>
    </source>
</evidence>
<dbReference type="PANTHER" id="PTHR16039:SF1">
    <property type="entry name" value="HAUS AUGMIN-LIKE COMPLEX SUBUNIT 2"/>
    <property type="match status" value="1"/>
</dbReference>
<dbReference type="Proteomes" id="UP000081671">
    <property type="component" value="Unplaced"/>
</dbReference>
<evidence type="ECO:0000313" key="2">
    <source>
        <dbReference type="RefSeq" id="XP_012865510.1"/>
    </source>
</evidence>
<dbReference type="GO" id="GO:1990498">
    <property type="term" value="C:mitotic spindle microtubule"/>
    <property type="evidence" value="ECO:0007669"/>
    <property type="project" value="TreeGrafter"/>
</dbReference>
<dbReference type="PANTHER" id="PTHR16039">
    <property type="entry name" value="HAUS AUGMIN-LIKE COMPLEX SUBUNIT 2"/>
    <property type="match status" value="1"/>
</dbReference>
<dbReference type="GO" id="GO:0070652">
    <property type="term" value="C:HAUS complex"/>
    <property type="evidence" value="ECO:0007669"/>
    <property type="project" value="TreeGrafter"/>
</dbReference>
<dbReference type="GeneID" id="105981055"/>
<protein>
    <submittedName>
        <fullName evidence="2">HAUS augmin-like complex subunit 2 isoform X3</fullName>
    </submittedName>
</protein>
<organism evidence="1 2">
    <name type="scientific">Dipodomys ordii</name>
    <name type="common">Ord's kangaroo rat</name>
    <dbReference type="NCBI Taxonomy" id="10020"/>
    <lineage>
        <taxon>Eukaryota</taxon>
        <taxon>Metazoa</taxon>
        <taxon>Chordata</taxon>
        <taxon>Craniata</taxon>
        <taxon>Vertebrata</taxon>
        <taxon>Euteleostomi</taxon>
        <taxon>Mammalia</taxon>
        <taxon>Eutheria</taxon>
        <taxon>Euarchontoglires</taxon>
        <taxon>Glires</taxon>
        <taxon>Rodentia</taxon>
        <taxon>Castorimorpha</taxon>
        <taxon>Heteromyidae</taxon>
        <taxon>Dipodomyinae</taxon>
        <taxon>Dipodomys</taxon>
    </lineage>
</organism>
<dbReference type="InterPro" id="IPR028346">
    <property type="entry name" value="HAUS2"/>
</dbReference>
<reference evidence="2" key="1">
    <citation type="submission" date="2025-08" db="UniProtKB">
        <authorList>
            <consortium name="RefSeq"/>
        </authorList>
    </citation>
    <scope>IDENTIFICATION</scope>
    <source>
        <tissue evidence="2">Kidney</tissue>
    </source>
</reference>
<dbReference type="GO" id="GO:0007020">
    <property type="term" value="P:microtubule nucleation"/>
    <property type="evidence" value="ECO:0007669"/>
    <property type="project" value="TreeGrafter"/>
</dbReference>
<dbReference type="AlphaFoldDB" id="A0A1S3ENH2"/>
<dbReference type="Pfam" id="PF15003">
    <property type="entry name" value="HAUS2"/>
    <property type="match status" value="1"/>
</dbReference>